<dbReference type="EMBL" id="BAUT01000014">
    <property type="protein sequence ID" value="GAE25818.1"/>
    <property type="molecule type" value="Genomic_DNA"/>
</dbReference>
<comment type="caution">
    <text evidence="1">The sequence shown here is derived from an EMBL/GenBank/DDBJ whole genome shotgun (WGS) entry which is preliminary data.</text>
</comment>
<proteinExistence type="predicted"/>
<keyword evidence="2" id="KW-1185">Reference proteome</keyword>
<name>W4Q255_9BACI</name>
<dbReference type="AlphaFoldDB" id="W4Q255"/>
<protein>
    <submittedName>
        <fullName evidence="1">Flagellar motor rotation protein MotA</fullName>
    </submittedName>
</protein>
<keyword evidence="1" id="KW-0966">Cell projection</keyword>
<evidence type="ECO:0000313" key="2">
    <source>
        <dbReference type="Proteomes" id="UP000018890"/>
    </source>
</evidence>
<keyword evidence="1" id="KW-0282">Flagellum</keyword>
<accession>W4Q255</accession>
<sequence length="41" mass="4375">MIGVQSGQNPKVLQEKLSAFSVANRKATNDEDVQGDQNVAS</sequence>
<evidence type="ECO:0000313" key="1">
    <source>
        <dbReference type="EMBL" id="GAE25818.1"/>
    </source>
</evidence>
<organism evidence="1 2">
    <name type="scientific">Halalkalibacter wakoensis JCM 9140</name>
    <dbReference type="NCBI Taxonomy" id="1236970"/>
    <lineage>
        <taxon>Bacteria</taxon>
        <taxon>Bacillati</taxon>
        <taxon>Bacillota</taxon>
        <taxon>Bacilli</taxon>
        <taxon>Bacillales</taxon>
        <taxon>Bacillaceae</taxon>
        <taxon>Halalkalibacter</taxon>
    </lineage>
</organism>
<keyword evidence="1" id="KW-0969">Cilium</keyword>
<dbReference type="Proteomes" id="UP000018890">
    <property type="component" value="Unassembled WGS sequence"/>
</dbReference>
<reference evidence="1" key="1">
    <citation type="journal article" date="2014" name="Genome Announc.">
        <title>Draft Genome Sequences of Three Alkaliphilic Bacillus Strains, Bacillus wakoensis JCM 9140T, Bacillus akibai JCM 9157T, and Bacillus hemicellulosilyticus JCM 9152T.</title>
        <authorList>
            <person name="Yuki M."/>
            <person name="Oshima K."/>
            <person name="Suda W."/>
            <person name="Oshida Y."/>
            <person name="Kitamura K."/>
            <person name="Iida T."/>
            <person name="Hattori M."/>
            <person name="Ohkuma M."/>
        </authorList>
    </citation>
    <scope>NUCLEOTIDE SEQUENCE [LARGE SCALE GENOMIC DNA]</scope>
    <source>
        <strain evidence="1">JCM 9140</strain>
    </source>
</reference>
<gene>
    <name evidence="1" type="ORF">JCM9140_1835</name>
</gene>